<evidence type="ECO:0000256" key="2">
    <source>
        <dbReference type="SAM" id="Phobius"/>
    </source>
</evidence>
<feature type="compositionally biased region" description="Basic and acidic residues" evidence="1">
    <location>
        <begin position="9"/>
        <end position="25"/>
    </location>
</feature>
<gene>
    <name evidence="3" type="ORF">DMP12_13235</name>
</gene>
<keyword evidence="2" id="KW-0472">Membrane</keyword>
<feature type="transmembrane region" description="Helical" evidence="2">
    <location>
        <begin position="49"/>
        <end position="67"/>
    </location>
</feature>
<keyword evidence="2" id="KW-0812">Transmembrane</keyword>
<evidence type="ECO:0000313" key="4">
    <source>
        <dbReference type="Proteomes" id="UP000285258"/>
    </source>
</evidence>
<sequence length="85" mass="9027">MRSRNWLGDVRRRGQEPTRAGEWDKQGVGGLMGVSDRGAARRSARRSSMLMGVLAIAAGIVIVMNLFKVSASLSLLTADLGIGGL</sequence>
<protein>
    <submittedName>
        <fullName evidence="3">Uncharacterized protein</fullName>
    </submittedName>
</protein>
<feature type="region of interest" description="Disordered" evidence="1">
    <location>
        <begin position="1"/>
        <end position="25"/>
    </location>
</feature>
<name>A0A423UHA7_9ACTN</name>
<keyword evidence="2" id="KW-1133">Transmembrane helix</keyword>
<accession>A0A423UHA7</accession>
<evidence type="ECO:0000313" key="3">
    <source>
        <dbReference type="EMBL" id="ROT88169.1"/>
    </source>
</evidence>
<dbReference type="EMBL" id="QIBW01000022">
    <property type="protein sequence ID" value="ROT88169.1"/>
    <property type="molecule type" value="Genomic_DNA"/>
</dbReference>
<comment type="caution">
    <text evidence="3">The sequence shown here is derived from an EMBL/GenBank/DDBJ whole genome shotgun (WGS) entry which is preliminary data.</text>
</comment>
<dbReference type="AlphaFoldDB" id="A0A423UHA7"/>
<proteinExistence type="predicted"/>
<dbReference type="Proteomes" id="UP000285258">
    <property type="component" value="Unassembled WGS sequence"/>
</dbReference>
<evidence type="ECO:0000256" key="1">
    <source>
        <dbReference type="SAM" id="MobiDB-lite"/>
    </source>
</evidence>
<organism evidence="3 4">
    <name type="scientific">Gordonibacter urolithinfaciens</name>
    <dbReference type="NCBI Taxonomy" id="1335613"/>
    <lineage>
        <taxon>Bacteria</taxon>
        <taxon>Bacillati</taxon>
        <taxon>Actinomycetota</taxon>
        <taxon>Coriobacteriia</taxon>
        <taxon>Eggerthellales</taxon>
        <taxon>Eggerthellaceae</taxon>
        <taxon>Gordonibacter</taxon>
    </lineage>
</organism>
<reference evidence="4" key="1">
    <citation type="submission" date="2018-05" db="EMBL/GenBank/DDBJ databases">
        <title>Genome Sequencing of selected type strains of the family Eggerthellaceae.</title>
        <authorList>
            <person name="Danylec N."/>
            <person name="Stoll D.A."/>
            <person name="Doetsch A."/>
            <person name="Huch M."/>
        </authorList>
    </citation>
    <scope>NUCLEOTIDE SEQUENCE [LARGE SCALE GENOMIC DNA]</scope>
    <source>
        <strain evidence="4">DSM 27213</strain>
    </source>
</reference>